<feature type="transmembrane region" description="Helical" evidence="6">
    <location>
        <begin position="32"/>
        <end position="53"/>
    </location>
</feature>
<evidence type="ECO:0000256" key="3">
    <source>
        <dbReference type="ARBA" id="ARBA00023224"/>
    </source>
</evidence>
<evidence type="ECO:0000256" key="2">
    <source>
        <dbReference type="ARBA" id="ARBA00022519"/>
    </source>
</evidence>
<reference evidence="9 10" key="1">
    <citation type="submission" date="2016-07" db="EMBL/GenBank/DDBJ databases">
        <authorList>
            <person name="Lefevre C.T."/>
        </authorList>
    </citation>
    <scope>NUCLEOTIDE SEQUENCE [LARGE SCALE GENOMIC DNA]</scope>
    <source>
        <strain evidence="9">PR1</strain>
    </source>
</reference>
<keyword evidence="10" id="KW-1185">Reference proteome</keyword>
<dbReference type="InterPro" id="IPR000727">
    <property type="entry name" value="T_SNARE_dom"/>
</dbReference>
<evidence type="ECO:0000256" key="1">
    <source>
        <dbReference type="ARBA" id="ARBA00004429"/>
    </source>
</evidence>
<keyword evidence="6" id="KW-0472">Membrane</keyword>
<organism evidence="9 10">
    <name type="scientific">Candidatus Terasakiella magnetica</name>
    <dbReference type="NCBI Taxonomy" id="1867952"/>
    <lineage>
        <taxon>Bacteria</taxon>
        <taxon>Pseudomonadati</taxon>
        <taxon>Pseudomonadota</taxon>
        <taxon>Alphaproteobacteria</taxon>
        <taxon>Rhodospirillales</taxon>
        <taxon>Terasakiellaceae</taxon>
        <taxon>Terasakiella</taxon>
    </lineage>
</organism>
<name>A0A1C3RI77_9PROT</name>
<dbReference type="GO" id="GO:0007165">
    <property type="term" value="P:signal transduction"/>
    <property type="evidence" value="ECO:0007669"/>
    <property type="project" value="UniProtKB-KW"/>
</dbReference>
<dbReference type="PANTHER" id="PTHR32089">
    <property type="entry name" value="METHYL-ACCEPTING CHEMOTAXIS PROTEIN MCPB"/>
    <property type="match status" value="1"/>
</dbReference>
<feature type="domain" description="T-SNARE coiled-coil homology" evidence="8">
    <location>
        <begin position="328"/>
        <end position="390"/>
    </location>
</feature>
<evidence type="ECO:0000313" key="9">
    <source>
        <dbReference type="EMBL" id="SCA56924.1"/>
    </source>
</evidence>
<evidence type="ECO:0000259" key="7">
    <source>
        <dbReference type="PROSITE" id="PS50111"/>
    </source>
</evidence>
<comment type="subcellular location">
    <subcellularLocation>
        <location evidence="1">Cell inner membrane</location>
        <topology evidence="1">Multi-pass membrane protein</topology>
    </subcellularLocation>
</comment>
<keyword evidence="2" id="KW-0997">Cell inner membrane</keyword>
<dbReference type="Gene3D" id="1.10.287.950">
    <property type="entry name" value="Methyl-accepting chemotaxis protein"/>
    <property type="match status" value="1"/>
</dbReference>
<dbReference type="SUPFAM" id="SSF58104">
    <property type="entry name" value="Methyl-accepting chemotaxis protein (MCP) signaling domain"/>
    <property type="match status" value="1"/>
</dbReference>
<gene>
    <name evidence="9" type="ORF">MTBPR1_30294</name>
</gene>
<keyword evidence="2" id="KW-1003">Cell membrane</keyword>
<evidence type="ECO:0000256" key="5">
    <source>
        <dbReference type="PROSITE-ProRule" id="PRU00284"/>
    </source>
</evidence>
<protein>
    <submittedName>
        <fullName evidence="9">Methyl-accepting chemotaxis protein</fullName>
    </submittedName>
</protein>
<dbReference type="AlphaFoldDB" id="A0A1C3RI77"/>
<dbReference type="Gene3D" id="6.10.340.10">
    <property type="match status" value="1"/>
</dbReference>
<evidence type="ECO:0000256" key="6">
    <source>
        <dbReference type="SAM" id="Phobius"/>
    </source>
</evidence>
<keyword evidence="6" id="KW-1133">Transmembrane helix</keyword>
<keyword evidence="3 5" id="KW-0807">Transducer</keyword>
<dbReference type="PROSITE" id="PS50111">
    <property type="entry name" value="CHEMOTAXIS_TRANSDUC_2"/>
    <property type="match status" value="1"/>
</dbReference>
<keyword evidence="6" id="KW-0812">Transmembrane</keyword>
<dbReference type="GO" id="GO:0005886">
    <property type="term" value="C:plasma membrane"/>
    <property type="evidence" value="ECO:0007669"/>
    <property type="project" value="UniProtKB-SubCell"/>
</dbReference>
<comment type="similarity">
    <text evidence="4">Belongs to the methyl-accepting chemotaxis (MCP) protein family.</text>
</comment>
<dbReference type="OrthoDB" id="5179380at2"/>
<feature type="domain" description="Methyl-accepting transducer" evidence="7">
    <location>
        <begin position="176"/>
        <end position="401"/>
    </location>
</feature>
<dbReference type="RefSeq" id="WP_083223032.1">
    <property type="nucleotide sequence ID" value="NZ_FLYE01000023.1"/>
</dbReference>
<dbReference type="Proteomes" id="UP000231658">
    <property type="component" value="Unassembled WGS sequence"/>
</dbReference>
<dbReference type="PANTHER" id="PTHR32089:SF112">
    <property type="entry name" value="LYSOZYME-LIKE PROTEIN-RELATED"/>
    <property type="match status" value="1"/>
</dbReference>
<dbReference type="EMBL" id="FLYE01000023">
    <property type="protein sequence ID" value="SCA56924.1"/>
    <property type="molecule type" value="Genomic_DNA"/>
</dbReference>
<evidence type="ECO:0000313" key="10">
    <source>
        <dbReference type="Proteomes" id="UP000231658"/>
    </source>
</evidence>
<dbReference type="STRING" id="1867952.MTBPR1_30294"/>
<feature type="transmembrane region" description="Helical" evidence="6">
    <location>
        <begin position="7"/>
        <end position="26"/>
    </location>
</feature>
<sequence>MFGSSLNTIRICLGGALLLTVVQVVILLSSGAMLSSVVALAALVFSAIALIYVAKVSRNIKGAVSFCRKVESGDFETRITNIDGKGEIAEMLWAMNGLVDRMDAFVREAMASMEAVSDNRFYRRILEQGMVGTFLHASQTINNATGAMEKVSNRMIKMGDELEETVGNGVTAIYGSAYQIMERTKNMGNRIDRSSTRSVDVAKAAQRTNETVQIVAEATSQLSASITEISSQVNQSASIARDAVTNAQAATNAMDGLNVAADKIGEVVQLITAIAEQTNLLALNATIEAARAGDAGKGFAVVAGEVKNLANQTARATEEIAQQIGGIQSATEEASDAISSTGRTISQIDEIATAIASAVEEQGASTENIASNMQEVAENSEMVRSRIVKVNQGSATSYSAAIRVMWAARDLNKPAQELDDEVKAFLKSLRTQ</sequence>
<accession>A0A1C3RI77</accession>
<evidence type="ECO:0000259" key="8">
    <source>
        <dbReference type="PROSITE" id="PS50192"/>
    </source>
</evidence>
<dbReference type="PROSITE" id="PS50192">
    <property type="entry name" value="T_SNARE"/>
    <property type="match status" value="1"/>
</dbReference>
<evidence type="ECO:0000256" key="4">
    <source>
        <dbReference type="ARBA" id="ARBA00029447"/>
    </source>
</evidence>
<dbReference type="InterPro" id="IPR004089">
    <property type="entry name" value="MCPsignal_dom"/>
</dbReference>
<proteinExistence type="inferred from homology"/>
<dbReference type="SMART" id="SM00283">
    <property type="entry name" value="MA"/>
    <property type="match status" value="1"/>
</dbReference>
<dbReference type="Pfam" id="PF00015">
    <property type="entry name" value="MCPsignal"/>
    <property type="match status" value="1"/>
</dbReference>